<dbReference type="OrthoDB" id="2585512at2759"/>
<dbReference type="Proteomes" id="UP000567179">
    <property type="component" value="Unassembled WGS sequence"/>
</dbReference>
<gene>
    <name evidence="2" type="ORF">D9619_009895</name>
</gene>
<protein>
    <recommendedName>
        <fullName evidence="1">F-box domain-containing protein</fullName>
    </recommendedName>
</protein>
<dbReference type="PROSITE" id="PS50181">
    <property type="entry name" value="FBOX"/>
    <property type="match status" value="1"/>
</dbReference>
<sequence>MSFLGLPIEILPEIVDHIVKPQHLARVCLVNKAFNIFASEKLYARIYIYSWHRESKIKVVQLFTSLARYSHLAKYVRRLEIRDFPKAITTDDNEVLTDIVTQGLRNCINLTSCTWTRDGVLSTEILEALHSCQQLCTLEINGHSEGHYDPRSLLGFKNLQQISIIMPSLALASQLKSWIMMNGESLCSLTLICKASCLLESIAPYLPNLRFFNLTGCPKVTHKGVLAVASSSTHRLLGLSLEGVSPHFAIDVFAVSCISNDLLCHLKSLTLTVNKNRRMCAAPDWTQDVIKLVSKSPLERFQIYSTGSTLEASSTDELWTSLVQNHGTRLLRISIHRMLISLESIHKICSGCPNLEDLFLVMDAKSVPTLAAPLSKVKKLRTVHINSPLEPMSDTDNISTSYGVLSAQALSVIRECSSTLNLFGWNTKVWQVDRRILKDDDGTLRSERILTPYSSPEIPEQFTVVRI</sequence>
<dbReference type="InterPro" id="IPR032675">
    <property type="entry name" value="LRR_dom_sf"/>
</dbReference>
<comment type="caution">
    <text evidence="2">The sequence shown here is derived from an EMBL/GenBank/DDBJ whole genome shotgun (WGS) entry which is preliminary data.</text>
</comment>
<name>A0A8H5BKT9_9AGAR</name>
<dbReference type="SUPFAM" id="SSF52047">
    <property type="entry name" value="RNI-like"/>
    <property type="match status" value="1"/>
</dbReference>
<evidence type="ECO:0000313" key="2">
    <source>
        <dbReference type="EMBL" id="KAF5325065.1"/>
    </source>
</evidence>
<dbReference type="AlphaFoldDB" id="A0A8H5BKT9"/>
<organism evidence="2 3">
    <name type="scientific">Psilocybe cf. subviscida</name>
    <dbReference type="NCBI Taxonomy" id="2480587"/>
    <lineage>
        <taxon>Eukaryota</taxon>
        <taxon>Fungi</taxon>
        <taxon>Dikarya</taxon>
        <taxon>Basidiomycota</taxon>
        <taxon>Agaricomycotina</taxon>
        <taxon>Agaricomycetes</taxon>
        <taxon>Agaricomycetidae</taxon>
        <taxon>Agaricales</taxon>
        <taxon>Agaricineae</taxon>
        <taxon>Strophariaceae</taxon>
        <taxon>Psilocybe</taxon>
    </lineage>
</organism>
<dbReference type="InterPro" id="IPR001810">
    <property type="entry name" value="F-box_dom"/>
</dbReference>
<dbReference type="Gene3D" id="3.80.10.10">
    <property type="entry name" value="Ribonuclease Inhibitor"/>
    <property type="match status" value="1"/>
</dbReference>
<evidence type="ECO:0000313" key="3">
    <source>
        <dbReference type="Proteomes" id="UP000567179"/>
    </source>
</evidence>
<reference evidence="2 3" key="1">
    <citation type="journal article" date="2020" name="ISME J.">
        <title>Uncovering the hidden diversity of litter-decomposition mechanisms in mushroom-forming fungi.</title>
        <authorList>
            <person name="Floudas D."/>
            <person name="Bentzer J."/>
            <person name="Ahren D."/>
            <person name="Johansson T."/>
            <person name="Persson P."/>
            <person name="Tunlid A."/>
        </authorList>
    </citation>
    <scope>NUCLEOTIDE SEQUENCE [LARGE SCALE GENOMIC DNA]</scope>
    <source>
        <strain evidence="2 3">CBS 101986</strain>
    </source>
</reference>
<proteinExistence type="predicted"/>
<feature type="domain" description="F-box" evidence="1">
    <location>
        <begin position="1"/>
        <end position="46"/>
    </location>
</feature>
<evidence type="ECO:0000259" key="1">
    <source>
        <dbReference type="PROSITE" id="PS50181"/>
    </source>
</evidence>
<keyword evidence="3" id="KW-1185">Reference proteome</keyword>
<accession>A0A8H5BKT9</accession>
<dbReference type="EMBL" id="JAACJJ010000015">
    <property type="protein sequence ID" value="KAF5325065.1"/>
    <property type="molecule type" value="Genomic_DNA"/>
</dbReference>